<gene>
    <name evidence="1" type="ORF">D623_10030846</name>
</gene>
<reference evidence="1 2" key="1">
    <citation type="journal article" date="2013" name="Nat. Commun.">
        <title>Genome analysis reveals insights into physiology and longevity of the Brandt's bat Myotis brandtii.</title>
        <authorList>
            <person name="Seim I."/>
            <person name="Fang X."/>
            <person name="Xiong Z."/>
            <person name="Lobanov A.V."/>
            <person name="Huang Z."/>
            <person name="Ma S."/>
            <person name="Feng Y."/>
            <person name="Turanov A.A."/>
            <person name="Zhu Y."/>
            <person name="Lenz T.L."/>
            <person name="Gerashchenko M.V."/>
            <person name="Fan D."/>
            <person name="Hee Yim S."/>
            <person name="Yao X."/>
            <person name="Jordan D."/>
            <person name="Xiong Y."/>
            <person name="Ma Y."/>
            <person name="Lyapunov A.N."/>
            <person name="Chen G."/>
            <person name="Kulakova O.I."/>
            <person name="Sun Y."/>
            <person name="Lee S.G."/>
            <person name="Bronson R.T."/>
            <person name="Moskalev A.A."/>
            <person name="Sunyaev S.R."/>
            <person name="Zhang G."/>
            <person name="Krogh A."/>
            <person name="Wang J."/>
            <person name="Gladyshev V.N."/>
        </authorList>
    </citation>
    <scope>NUCLEOTIDE SEQUENCE [LARGE SCALE GENOMIC DNA]</scope>
</reference>
<evidence type="ECO:0000313" key="1">
    <source>
        <dbReference type="EMBL" id="EPQ06623.1"/>
    </source>
</evidence>
<proteinExistence type="predicted"/>
<dbReference type="AlphaFoldDB" id="S7P8R9"/>
<accession>S7P8R9</accession>
<dbReference type="Proteomes" id="UP000052978">
    <property type="component" value="Unassembled WGS sequence"/>
</dbReference>
<name>S7P8R9_MYOBR</name>
<dbReference type="EMBL" id="KE162024">
    <property type="protein sequence ID" value="EPQ06623.1"/>
    <property type="molecule type" value="Genomic_DNA"/>
</dbReference>
<keyword evidence="2" id="KW-1185">Reference proteome</keyword>
<sequence length="107" mass="11290">MLDHGAQPAAALGSALPSGPALPAPPRITLAGYCDCFASGDFCNNCSCDACCSHLRHGLERFKAIKVSAFPFNESVSEALKWLAGVKPPPESLHFSLGKARVLKNVH</sequence>
<protein>
    <submittedName>
        <fullName evidence="1">Tesmin</fullName>
    </submittedName>
</protein>
<evidence type="ECO:0000313" key="2">
    <source>
        <dbReference type="Proteomes" id="UP000052978"/>
    </source>
</evidence>
<organism evidence="1 2">
    <name type="scientific">Myotis brandtii</name>
    <name type="common">Brandt's bat</name>
    <dbReference type="NCBI Taxonomy" id="109478"/>
    <lineage>
        <taxon>Eukaryota</taxon>
        <taxon>Metazoa</taxon>
        <taxon>Chordata</taxon>
        <taxon>Craniata</taxon>
        <taxon>Vertebrata</taxon>
        <taxon>Euteleostomi</taxon>
        <taxon>Mammalia</taxon>
        <taxon>Eutheria</taxon>
        <taxon>Laurasiatheria</taxon>
        <taxon>Chiroptera</taxon>
        <taxon>Yangochiroptera</taxon>
        <taxon>Vespertilionidae</taxon>
        <taxon>Myotis</taxon>
    </lineage>
</organism>